<dbReference type="InterPro" id="IPR025373">
    <property type="entry name" value="DUF4363"/>
</dbReference>
<organism evidence="2 3">
    <name type="scientific">Candidatus Onthenecus intestinigallinarum</name>
    <dbReference type="NCBI Taxonomy" id="2840875"/>
    <lineage>
        <taxon>Bacteria</taxon>
        <taxon>Bacillati</taxon>
        <taxon>Bacillota</taxon>
        <taxon>Clostridia</taxon>
        <taxon>Eubacteriales</taxon>
        <taxon>Candidatus Onthenecus</taxon>
    </lineage>
</organism>
<sequence length="127" mass="13718">MKFRVTLLIVLPLLLCAGHFISAREARGASQALLGQAQAARAAMDADDWVTAQTQAQQLRAGWDEAHARLQLWIDHAQLDEVSRALAGVEASVQARSRAQGLMQAALLEEALRSLPERNAPALGNVL</sequence>
<dbReference type="Proteomes" id="UP000886887">
    <property type="component" value="Unassembled WGS sequence"/>
</dbReference>
<proteinExistence type="predicted"/>
<dbReference type="Pfam" id="PF14276">
    <property type="entry name" value="DUF4363"/>
    <property type="match status" value="1"/>
</dbReference>
<evidence type="ECO:0000313" key="3">
    <source>
        <dbReference type="Proteomes" id="UP000886887"/>
    </source>
</evidence>
<dbReference type="AlphaFoldDB" id="A0A9D0ZAQ1"/>
<accession>A0A9D0ZAQ1</accession>
<reference evidence="2" key="2">
    <citation type="journal article" date="2021" name="PeerJ">
        <title>Extensive microbial diversity within the chicken gut microbiome revealed by metagenomics and culture.</title>
        <authorList>
            <person name="Gilroy R."/>
            <person name="Ravi A."/>
            <person name="Getino M."/>
            <person name="Pursley I."/>
            <person name="Horton D.L."/>
            <person name="Alikhan N.F."/>
            <person name="Baker D."/>
            <person name="Gharbi K."/>
            <person name="Hall N."/>
            <person name="Watson M."/>
            <person name="Adriaenssens E.M."/>
            <person name="Foster-Nyarko E."/>
            <person name="Jarju S."/>
            <person name="Secka A."/>
            <person name="Antonio M."/>
            <person name="Oren A."/>
            <person name="Chaudhuri R.R."/>
            <person name="La Ragione R."/>
            <person name="Hildebrand F."/>
            <person name="Pallen M.J."/>
        </authorList>
    </citation>
    <scope>NUCLEOTIDE SEQUENCE</scope>
    <source>
        <strain evidence="2">ChiSxjej2B14-6234</strain>
    </source>
</reference>
<gene>
    <name evidence="2" type="ORF">IAB73_05865</name>
</gene>
<feature type="chain" id="PRO_5039093652" evidence="1">
    <location>
        <begin position="23"/>
        <end position="127"/>
    </location>
</feature>
<evidence type="ECO:0000256" key="1">
    <source>
        <dbReference type="SAM" id="SignalP"/>
    </source>
</evidence>
<comment type="caution">
    <text evidence="2">The sequence shown here is derived from an EMBL/GenBank/DDBJ whole genome shotgun (WGS) entry which is preliminary data.</text>
</comment>
<name>A0A9D0ZAQ1_9FIRM</name>
<reference evidence="2" key="1">
    <citation type="submission" date="2020-10" db="EMBL/GenBank/DDBJ databases">
        <authorList>
            <person name="Gilroy R."/>
        </authorList>
    </citation>
    <scope>NUCLEOTIDE SEQUENCE</scope>
    <source>
        <strain evidence="2">ChiSxjej2B14-6234</strain>
    </source>
</reference>
<dbReference type="EMBL" id="DVFJ01000017">
    <property type="protein sequence ID" value="HIQ71716.1"/>
    <property type="molecule type" value="Genomic_DNA"/>
</dbReference>
<keyword evidence="1" id="KW-0732">Signal</keyword>
<evidence type="ECO:0000313" key="2">
    <source>
        <dbReference type="EMBL" id="HIQ71716.1"/>
    </source>
</evidence>
<feature type="signal peptide" evidence="1">
    <location>
        <begin position="1"/>
        <end position="22"/>
    </location>
</feature>
<protein>
    <submittedName>
        <fullName evidence="2">DUF4363 family protein</fullName>
    </submittedName>
</protein>